<dbReference type="InterPro" id="IPR002491">
    <property type="entry name" value="ABC_transptr_periplasmic_BD"/>
</dbReference>
<name>A0A7Y0G9S2_9SPHN</name>
<organism evidence="2 3">
    <name type="scientific">Novosphingobium olei</name>
    <dbReference type="NCBI Taxonomy" id="2728851"/>
    <lineage>
        <taxon>Bacteria</taxon>
        <taxon>Pseudomonadati</taxon>
        <taxon>Pseudomonadota</taxon>
        <taxon>Alphaproteobacteria</taxon>
        <taxon>Sphingomonadales</taxon>
        <taxon>Sphingomonadaceae</taxon>
        <taxon>Novosphingobium</taxon>
    </lineage>
</organism>
<dbReference type="Pfam" id="PF01497">
    <property type="entry name" value="Peripla_BP_2"/>
    <property type="match status" value="1"/>
</dbReference>
<dbReference type="EMBL" id="JABBGM010000002">
    <property type="protein sequence ID" value="NML93144.1"/>
    <property type="molecule type" value="Genomic_DNA"/>
</dbReference>
<protein>
    <submittedName>
        <fullName evidence="2">ABC transporter substrate-binding protein</fullName>
    </submittedName>
</protein>
<dbReference type="CDD" id="cd00636">
    <property type="entry name" value="TroA-like"/>
    <property type="match status" value="1"/>
</dbReference>
<dbReference type="PANTHER" id="PTHR30535">
    <property type="entry name" value="VITAMIN B12-BINDING PROTEIN"/>
    <property type="match status" value="1"/>
</dbReference>
<accession>A0A7Y0G9S2</accession>
<evidence type="ECO:0000313" key="3">
    <source>
        <dbReference type="Proteomes" id="UP000583556"/>
    </source>
</evidence>
<dbReference type="PROSITE" id="PS50983">
    <property type="entry name" value="FE_B12_PBP"/>
    <property type="match status" value="1"/>
</dbReference>
<dbReference type="AlphaFoldDB" id="A0A7Y0G9S2"/>
<keyword evidence="3" id="KW-1185">Reference proteome</keyword>
<dbReference type="SUPFAM" id="SSF53807">
    <property type="entry name" value="Helical backbone' metal receptor"/>
    <property type="match status" value="1"/>
</dbReference>
<reference evidence="2 3" key="1">
    <citation type="submission" date="2020-04" db="EMBL/GenBank/DDBJ databases">
        <title>Novosphingobium sp. TW-4 isolated from soil.</title>
        <authorList>
            <person name="Dahal R.H."/>
            <person name="Chaudhary D.K."/>
        </authorList>
    </citation>
    <scope>NUCLEOTIDE SEQUENCE [LARGE SCALE GENOMIC DNA]</scope>
    <source>
        <strain evidence="2 3">TW-4</strain>
    </source>
</reference>
<sequence>MSPPWPITTPGAAPRSRACGCAIKAACLETAARALAGCAPLLLAGCIPASRADAPPAPRVHPTVVSLNPCADAILAEVADRNQILALSAWSRDPRSTSMDLALAQRLPSTHGTVEEVLALRPDLVIDGRFIAPATASAYARLGLKLETVDLAATVEDARAQVRRLAGLVGHPDRGEALVARMDAVLAAAAPPPGAPPIPAVVWEPGGIVPGQGTLVSDLLVRTGYTNFSALRGLGQADRLPLERMLADPPRVILVADAGDRAAADQDRALAHPALRALTGTTRAAFAPNLLYCGGPTVIRAAQRLAEVRHQILPRRGRGTAAGGGGVMAKGTAR</sequence>
<dbReference type="Proteomes" id="UP000583556">
    <property type="component" value="Unassembled WGS sequence"/>
</dbReference>
<proteinExistence type="predicted"/>
<evidence type="ECO:0000259" key="1">
    <source>
        <dbReference type="PROSITE" id="PS50983"/>
    </source>
</evidence>
<feature type="domain" description="Fe/B12 periplasmic-binding" evidence="1">
    <location>
        <begin position="63"/>
        <end position="316"/>
    </location>
</feature>
<comment type="caution">
    <text evidence="2">The sequence shown here is derived from an EMBL/GenBank/DDBJ whole genome shotgun (WGS) entry which is preliminary data.</text>
</comment>
<evidence type="ECO:0000313" key="2">
    <source>
        <dbReference type="EMBL" id="NML93144.1"/>
    </source>
</evidence>
<dbReference type="InterPro" id="IPR050902">
    <property type="entry name" value="ABC_Transporter_SBP"/>
</dbReference>
<dbReference type="Gene3D" id="3.40.50.1980">
    <property type="entry name" value="Nitrogenase molybdenum iron protein domain"/>
    <property type="match status" value="2"/>
</dbReference>
<gene>
    <name evidence="2" type="ORF">HHL27_05610</name>
</gene>
<dbReference type="PANTHER" id="PTHR30535:SF35">
    <property type="entry name" value="PERIPLASMIC BINDING PROTEIN"/>
    <property type="match status" value="1"/>
</dbReference>